<dbReference type="EMBL" id="BAABFT010000007">
    <property type="protein sequence ID" value="GAA4326587.1"/>
    <property type="molecule type" value="Genomic_DNA"/>
</dbReference>
<dbReference type="InterPro" id="IPR036291">
    <property type="entry name" value="NAD(P)-bd_dom_sf"/>
</dbReference>
<evidence type="ECO:0000313" key="3">
    <source>
        <dbReference type="Proteomes" id="UP001500582"/>
    </source>
</evidence>
<dbReference type="RefSeq" id="WP_345211880.1">
    <property type="nucleotide sequence ID" value="NZ_BAABFT010000007.1"/>
</dbReference>
<organism evidence="2 3">
    <name type="scientific">Mucilaginibacter gynuensis</name>
    <dbReference type="NCBI Taxonomy" id="1302236"/>
    <lineage>
        <taxon>Bacteria</taxon>
        <taxon>Pseudomonadati</taxon>
        <taxon>Bacteroidota</taxon>
        <taxon>Sphingobacteriia</taxon>
        <taxon>Sphingobacteriales</taxon>
        <taxon>Sphingobacteriaceae</taxon>
        <taxon>Mucilaginibacter</taxon>
    </lineage>
</organism>
<accession>A0ABP8GMD4</accession>
<sequence length="121" mass="13307">MKNLTTIILGASSNEERYAYKAAVRLLDHGHTIINIGHSNGVVAGTPIELPGKIHVNIDTITIYVAPHNQTALYDYVLRTRPRRIIFNPGAENEELKELAQEQGIAVENACTLVLLATGQY</sequence>
<proteinExistence type="predicted"/>
<keyword evidence="3" id="KW-1185">Reference proteome</keyword>
<dbReference type="SUPFAM" id="SSF51735">
    <property type="entry name" value="NAD(P)-binding Rossmann-fold domains"/>
    <property type="match status" value="1"/>
</dbReference>
<reference evidence="3" key="1">
    <citation type="journal article" date="2019" name="Int. J. Syst. Evol. Microbiol.">
        <title>The Global Catalogue of Microorganisms (GCM) 10K type strain sequencing project: providing services to taxonomists for standard genome sequencing and annotation.</title>
        <authorList>
            <consortium name="The Broad Institute Genomics Platform"/>
            <consortium name="The Broad Institute Genome Sequencing Center for Infectious Disease"/>
            <person name="Wu L."/>
            <person name="Ma J."/>
        </authorList>
    </citation>
    <scope>NUCLEOTIDE SEQUENCE [LARGE SCALE GENOMIC DNA]</scope>
    <source>
        <strain evidence="3">JCM 17705</strain>
    </source>
</reference>
<evidence type="ECO:0000259" key="1">
    <source>
        <dbReference type="Pfam" id="PF13380"/>
    </source>
</evidence>
<evidence type="ECO:0000313" key="2">
    <source>
        <dbReference type="EMBL" id="GAA4326587.1"/>
    </source>
</evidence>
<feature type="domain" description="CoA-binding" evidence="1">
    <location>
        <begin position="6"/>
        <end position="116"/>
    </location>
</feature>
<dbReference type="InterPro" id="IPR003781">
    <property type="entry name" value="CoA-bd"/>
</dbReference>
<dbReference type="Pfam" id="PF13380">
    <property type="entry name" value="CoA_binding_2"/>
    <property type="match status" value="1"/>
</dbReference>
<dbReference type="Proteomes" id="UP001500582">
    <property type="component" value="Unassembled WGS sequence"/>
</dbReference>
<comment type="caution">
    <text evidence="2">The sequence shown here is derived from an EMBL/GenBank/DDBJ whole genome shotgun (WGS) entry which is preliminary data.</text>
</comment>
<protein>
    <submittedName>
        <fullName evidence="2">CoA-binding protein</fullName>
    </submittedName>
</protein>
<gene>
    <name evidence="2" type="ORF">GCM10023149_29500</name>
</gene>
<name>A0ABP8GMD4_9SPHI</name>
<dbReference type="Gene3D" id="3.40.50.720">
    <property type="entry name" value="NAD(P)-binding Rossmann-like Domain"/>
    <property type="match status" value="1"/>
</dbReference>